<organism evidence="1 2">
    <name type="scientific">Candidatus Thermochlorobacter aerophilus</name>
    <dbReference type="NCBI Taxonomy" id="1868324"/>
    <lineage>
        <taxon>Bacteria</taxon>
        <taxon>Pseudomonadati</taxon>
        <taxon>Chlorobiota</taxon>
        <taxon>Chlorobiia</taxon>
        <taxon>Chlorobiales</taxon>
        <taxon>Candidatus Thermochlorobacteriaceae</taxon>
        <taxon>Candidatus Thermochlorobacter</taxon>
    </lineage>
</organism>
<dbReference type="AlphaFoldDB" id="A0A395M3G3"/>
<sequence>MAFQACKKEPAMQKSDDIRCENTVAVQAAPKGFVRHTNEYVFVVDRPLDKVWDWLNNPKTFTDSQIFPWRVEFVSPDENIPAGFHEGVLCVHHGPMMMFSGVLTEIRDKEYRDLQYFYGSYVGSLRWIRPTRLQFWVREVPGGTEVKARLDSFVIPALYKFWTWAQNLVWRQFPGDIFRATRK</sequence>
<accession>A0A395M3G3</accession>
<dbReference type="Proteomes" id="UP000266389">
    <property type="component" value="Unassembled WGS sequence"/>
</dbReference>
<dbReference type="EMBL" id="PHFL01000007">
    <property type="protein sequence ID" value="RFM25242.1"/>
    <property type="molecule type" value="Genomic_DNA"/>
</dbReference>
<evidence type="ECO:0008006" key="3">
    <source>
        <dbReference type="Google" id="ProtNLM"/>
    </source>
</evidence>
<gene>
    <name evidence="1" type="ORF">D0433_01050</name>
</gene>
<proteinExistence type="predicted"/>
<reference evidence="1 2" key="1">
    <citation type="journal article" date="2011" name="ISME J.">
        <title>Community ecology of hot spring cyanobacterial mats: predominant populations and their functional potential.</title>
        <authorList>
            <person name="Klatt C.G."/>
            <person name="Wood J.M."/>
            <person name="Rusch D.B."/>
            <person name="Bateson M.M."/>
            <person name="Hamamura N."/>
            <person name="Heidelberg J.F."/>
            <person name="Grossman A.R."/>
            <person name="Bhaya D."/>
            <person name="Cohan F.M."/>
            <person name="Kuhl M."/>
            <person name="Bryant D.A."/>
            <person name="Ward D.M."/>
        </authorList>
    </citation>
    <scope>NUCLEOTIDE SEQUENCE [LARGE SCALE GENOMIC DNA]</scope>
    <source>
        <strain evidence="1">OS</strain>
    </source>
</reference>
<name>A0A395M3G3_9BACT</name>
<evidence type="ECO:0000313" key="2">
    <source>
        <dbReference type="Proteomes" id="UP000266389"/>
    </source>
</evidence>
<dbReference type="SUPFAM" id="SSF55961">
    <property type="entry name" value="Bet v1-like"/>
    <property type="match status" value="1"/>
</dbReference>
<comment type="caution">
    <text evidence="1">The sequence shown here is derived from an EMBL/GenBank/DDBJ whole genome shotgun (WGS) entry which is preliminary data.</text>
</comment>
<evidence type="ECO:0000313" key="1">
    <source>
        <dbReference type="EMBL" id="RFM25242.1"/>
    </source>
</evidence>
<protein>
    <recommendedName>
        <fullName evidence="3">SRPBCC family protein</fullName>
    </recommendedName>
</protein>